<dbReference type="Proteomes" id="UP000438699">
    <property type="component" value="Unassembled WGS sequence"/>
</dbReference>
<evidence type="ECO:0000313" key="5">
    <source>
        <dbReference type="EMBL" id="KAB1443211.1"/>
    </source>
</evidence>
<dbReference type="Gene3D" id="1.10.1060.10">
    <property type="entry name" value="Alpha-helical ferredoxin"/>
    <property type="match status" value="1"/>
</dbReference>
<name>A0A6N6N646_9BACT</name>
<proteinExistence type="predicted"/>
<evidence type="ECO:0000259" key="4">
    <source>
        <dbReference type="PROSITE" id="PS51379"/>
    </source>
</evidence>
<dbReference type="GO" id="GO:0046872">
    <property type="term" value="F:metal ion binding"/>
    <property type="evidence" value="ECO:0007669"/>
    <property type="project" value="UniProtKB-KW"/>
</dbReference>
<feature type="domain" description="4Fe-4S ferredoxin-type" evidence="4">
    <location>
        <begin position="307"/>
        <end position="336"/>
    </location>
</feature>
<evidence type="ECO:0000256" key="1">
    <source>
        <dbReference type="ARBA" id="ARBA00022723"/>
    </source>
</evidence>
<evidence type="ECO:0000256" key="3">
    <source>
        <dbReference type="ARBA" id="ARBA00023014"/>
    </source>
</evidence>
<dbReference type="SUPFAM" id="SSF46548">
    <property type="entry name" value="alpha-helical ferredoxin"/>
    <property type="match status" value="1"/>
</dbReference>
<dbReference type="RefSeq" id="WP_151149543.1">
    <property type="nucleotide sequence ID" value="NZ_WAIE01000001.1"/>
</dbReference>
<dbReference type="AlphaFoldDB" id="A0A6N6N646"/>
<dbReference type="EMBL" id="WAIE01000001">
    <property type="protein sequence ID" value="KAB1443211.1"/>
    <property type="molecule type" value="Genomic_DNA"/>
</dbReference>
<keyword evidence="1" id="KW-0479">Metal-binding</keyword>
<dbReference type="Pfam" id="PF13183">
    <property type="entry name" value="Fer4_8"/>
    <property type="match status" value="1"/>
</dbReference>
<organism evidence="5 6">
    <name type="scientific">Pseudodesulfovibrio senegalensis</name>
    <dbReference type="NCBI Taxonomy" id="1721087"/>
    <lineage>
        <taxon>Bacteria</taxon>
        <taxon>Pseudomonadati</taxon>
        <taxon>Thermodesulfobacteriota</taxon>
        <taxon>Desulfovibrionia</taxon>
        <taxon>Desulfovibrionales</taxon>
        <taxon>Desulfovibrionaceae</taxon>
    </lineage>
</organism>
<evidence type="ECO:0000256" key="2">
    <source>
        <dbReference type="ARBA" id="ARBA00023004"/>
    </source>
</evidence>
<dbReference type="OrthoDB" id="9773828at2"/>
<protein>
    <submittedName>
        <fullName evidence="5">Formate dehydrogenase</fullName>
    </submittedName>
</protein>
<gene>
    <name evidence="5" type="ORF">F8A88_02800</name>
</gene>
<dbReference type="PROSITE" id="PS51379">
    <property type="entry name" value="4FE4S_FER_2"/>
    <property type="match status" value="1"/>
</dbReference>
<dbReference type="InterPro" id="IPR017896">
    <property type="entry name" value="4Fe4S_Fe-S-bd"/>
</dbReference>
<dbReference type="GO" id="GO:0051536">
    <property type="term" value="F:iron-sulfur cluster binding"/>
    <property type="evidence" value="ECO:0007669"/>
    <property type="project" value="UniProtKB-KW"/>
</dbReference>
<accession>A0A6N6N646</accession>
<evidence type="ECO:0000313" key="6">
    <source>
        <dbReference type="Proteomes" id="UP000438699"/>
    </source>
</evidence>
<keyword evidence="3" id="KW-0411">Iron-sulfur</keyword>
<dbReference type="InterPro" id="IPR017900">
    <property type="entry name" value="4Fe4S_Fe_S_CS"/>
</dbReference>
<dbReference type="InterPro" id="IPR009051">
    <property type="entry name" value="Helical_ferredxn"/>
</dbReference>
<keyword evidence="6" id="KW-1185">Reference proteome</keyword>
<comment type="caution">
    <text evidence="5">The sequence shown here is derived from an EMBL/GenBank/DDBJ whole genome shotgun (WGS) entry which is preliminary data.</text>
</comment>
<dbReference type="PROSITE" id="PS00198">
    <property type="entry name" value="4FE4S_FER_1"/>
    <property type="match status" value="1"/>
</dbReference>
<keyword evidence="2" id="KW-0408">Iron</keyword>
<reference evidence="5 6" key="1">
    <citation type="journal article" date="2017" name="Int. J. Syst. Evol. Microbiol.">
        <title>Desulfovibrio senegalensis sp. nov., a mesophilic sulfate reducer isolated from marine sediment.</title>
        <authorList>
            <person name="Thioye A."/>
            <person name="Gam Z.B.A."/>
            <person name="Mbengue M."/>
            <person name="Cayol J.L."/>
            <person name="Joseph-Bartoli M."/>
            <person name="Toure-Kane C."/>
            <person name="Labat M."/>
        </authorList>
    </citation>
    <scope>NUCLEOTIDE SEQUENCE [LARGE SCALE GENOMIC DNA]</scope>
    <source>
        <strain evidence="5 6">DSM 101509</strain>
    </source>
</reference>
<sequence>MASITSINVADGDPVKALQGFMASLLEEDVVDAVFTLWERPGAGEIMPALITDPKMTEQAVPLSPAYPLNGARLLARLTHGESRGRVAAFLRPCELRAFVELIKLNQAGTQDLIMVGVDCFGAYDNRTYRELAKGNDHKDLANEFVLAGGKVSGAEVARACKACEYPVAGSADLAVGLVGVDVGSTILLAAQSAAGESVINRLGLQDASGGPEREQAVEALVKEREAYRDAMFEETAAATADLKNLSAYLAGCVNCYNCRVACPVCYCKECVFVTDVFDHKPWQYMGWAHKDGSLRMPTDTIFFHLTRMAHMSTACVGCGQCSNACPNDIPVMELFRLVSQRTQGAFDYEPGLDMNEPPPLNVFKEDEFTELTCAT</sequence>